<evidence type="ECO:0000256" key="15">
    <source>
        <dbReference type="RuleBase" id="RU361165"/>
    </source>
</evidence>
<dbReference type="OrthoDB" id="192887at2759"/>
<evidence type="ECO:0000256" key="14">
    <source>
        <dbReference type="RuleBase" id="RU000304"/>
    </source>
</evidence>
<comment type="similarity">
    <text evidence="15">Belongs to the protein kinase superfamily. Ser/Thr protein kinase family. MAP kinase subfamily.</text>
</comment>
<evidence type="ECO:0000256" key="7">
    <source>
        <dbReference type="ARBA" id="ARBA00022741"/>
    </source>
</evidence>
<dbReference type="InterPro" id="IPR008349">
    <property type="entry name" value="MAPK_ERK1/2"/>
</dbReference>
<comment type="cofactor">
    <cofactor evidence="1 15">
        <name>Mg(2+)</name>
        <dbReference type="ChEBI" id="CHEBI:18420"/>
    </cofactor>
</comment>
<dbReference type="GO" id="GO:0004707">
    <property type="term" value="F:MAP kinase activity"/>
    <property type="evidence" value="ECO:0007669"/>
    <property type="project" value="UniProtKB-EC"/>
</dbReference>
<dbReference type="InterPro" id="IPR017441">
    <property type="entry name" value="Protein_kinase_ATP_BS"/>
</dbReference>
<reference evidence="18" key="1">
    <citation type="journal article" date="2013" name="Nature">
        <title>The genomes of four tapeworm species reveal adaptations to parasitism.</title>
        <authorList>
            <person name="Tsai I.J."/>
            <person name="Zarowiecki M."/>
            <person name="Holroyd N."/>
            <person name="Garciarrubio A."/>
            <person name="Sanchez-Flores A."/>
            <person name="Brooks K.L."/>
            <person name="Tracey A."/>
            <person name="Bobes R.J."/>
            <person name="Fragoso G."/>
            <person name="Sciutto E."/>
            <person name="Aslett M."/>
            <person name="Beasley H."/>
            <person name="Bennett H.M."/>
            <person name="Cai J."/>
            <person name="Camicia F."/>
            <person name="Clark R."/>
            <person name="Cucher M."/>
            <person name="De Silva N."/>
            <person name="Day T.A."/>
            <person name="Deplazes P."/>
            <person name="Estrada K."/>
            <person name="Fernandez C."/>
            <person name="Holland P.W."/>
            <person name="Hou J."/>
            <person name="Hu S."/>
            <person name="Huckvale T."/>
            <person name="Hung S.S."/>
            <person name="Kamenetzky L."/>
            <person name="Keane J.A."/>
            <person name="Kiss F."/>
            <person name="Koziol U."/>
            <person name="Lambert O."/>
            <person name="Liu K."/>
            <person name="Luo X."/>
            <person name="Luo Y."/>
            <person name="Macchiaroli N."/>
            <person name="Nichol S."/>
            <person name="Paps J."/>
            <person name="Parkinson J."/>
            <person name="Pouchkina-Stantcheva N."/>
            <person name="Riddiford N."/>
            <person name="Rosenzvit M."/>
            <person name="Salinas G."/>
            <person name="Wasmuth J.D."/>
            <person name="Zamanian M."/>
            <person name="Zheng Y."/>
            <person name="Cai X."/>
            <person name="Soberon X."/>
            <person name="Olson P.D."/>
            <person name="Laclette J.P."/>
            <person name="Brehm K."/>
            <person name="Berriman M."/>
            <person name="Garciarrubio A."/>
            <person name="Bobes R.J."/>
            <person name="Fragoso G."/>
            <person name="Sanchez-Flores A."/>
            <person name="Estrada K."/>
            <person name="Cevallos M.A."/>
            <person name="Morett E."/>
            <person name="Gonzalez V."/>
            <person name="Portillo T."/>
            <person name="Ochoa-Leyva A."/>
            <person name="Jose M.V."/>
            <person name="Sciutto E."/>
            <person name="Landa A."/>
            <person name="Jimenez L."/>
            <person name="Valdes V."/>
            <person name="Carrero J.C."/>
            <person name="Larralde C."/>
            <person name="Morales-Montor J."/>
            <person name="Limon-Lason J."/>
            <person name="Soberon X."/>
            <person name="Laclette J.P."/>
        </authorList>
    </citation>
    <scope>NUCLEOTIDE SEQUENCE [LARGE SCALE GENOMIC DNA]</scope>
</reference>
<evidence type="ECO:0000256" key="9">
    <source>
        <dbReference type="ARBA" id="ARBA00022840"/>
    </source>
</evidence>
<sequence length="418" mass="48754">MSGDISDPYTIKGQVFDIGPRFTNLNYIGEGAYGMVISAFDHQRNERVAIKRITPFEHQTYCQRTYREIRILSRLDHENIIPLYDVFTTSNFEDMKEVYIVEKYMETDLYKFLKVQQLSREHTCYFLYQMLRGLKYIHSANVLHRDLKPSNILLNRMCDLRICDFGLARIADPQCDQAGLLTEYVATRWYRAPEIMLTSKVYTKAIDLWSIGCILAEMYSNRVLFPGKHYIDQLKMILEVLGSPHQEDINSISNTKARTYLEQLPKRKKIPWQQLFPFADPKGLDLLDRLLCFAPSRRITVEEALAHPYLAQYYDPSDEPTCPHPFAHEADDLPKERLKVLVWEEIQHLKGDEQAEPIDAGLNHAGILIVILYFPRASAVYFHVLSRIDLMALFSEFTHVSLILHMILYILMCNIRGF</sequence>
<evidence type="ECO:0000256" key="5">
    <source>
        <dbReference type="ARBA" id="ARBA00022553"/>
    </source>
</evidence>
<dbReference type="GO" id="GO:0106310">
    <property type="term" value="F:protein serine kinase activity"/>
    <property type="evidence" value="ECO:0007669"/>
    <property type="project" value="RHEA"/>
</dbReference>
<keyword evidence="9 13" id="KW-0067">ATP-binding</keyword>
<evidence type="ECO:0000313" key="19">
    <source>
        <dbReference type="Proteomes" id="UP000017246"/>
    </source>
</evidence>
<dbReference type="PROSITE" id="PS00108">
    <property type="entry name" value="PROTEIN_KINASE_ST"/>
    <property type="match status" value="1"/>
</dbReference>
<evidence type="ECO:0000256" key="13">
    <source>
        <dbReference type="PROSITE-ProRule" id="PRU10141"/>
    </source>
</evidence>
<dbReference type="PROSITE" id="PS01351">
    <property type="entry name" value="MAPK"/>
    <property type="match status" value="1"/>
</dbReference>
<dbReference type="InterPro" id="IPR000719">
    <property type="entry name" value="Prot_kinase_dom"/>
</dbReference>
<evidence type="ECO:0000313" key="18">
    <source>
        <dbReference type="EMBL" id="CDS40452.1"/>
    </source>
</evidence>
<comment type="catalytic activity">
    <reaction evidence="12">
        <text>L-seryl-[protein] + ATP = O-phospho-L-seryl-[protein] + ADP + H(+)</text>
        <dbReference type="Rhea" id="RHEA:17989"/>
        <dbReference type="Rhea" id="RHEA-COMP:9863"/>
        <dbReference type="Rhea" id="RHEA-COMP:11604"/>
        <dbReference type="ChEBI" id="CHEBI:15378"/>
        <dbReference type="ChEBI" id="CHEBI:29999"/>
        <dbReference type="ChEBI" id="CHEBI:30616"/>
        <dbReference type="ChEBI" id="CHEBI:83421"/>
        <dbReference type="ChEBI" id="CHEBI:456216"/>
        <dbReference type="EC" id="2.7.11.24"/>
    </reaction>
</comment>
<proteinExistence type="inferred from homology"/>
<keyword evidence="8 15" id="KW-0418">Kinase</keyword>
<dbReference type="InterPro" id="IPR011009">
    <property type="entry name" value="Kinase-like_dom_sf"/>
</dbReference>
<keyword evidence="16" id="KW-0812">Transmembrane</keyword>
<dbReference type="GO" id="GO:0005524">
    <property type="term" value="F:ATP binding"/>
    <property type="evidence" value="ECO:0007669"/>
    <property type="project" value="UniProtKB-UniRule"/>
</dbReference>
<keyword evidence="6 15" id="KW-0808">Transferase</keyword>
<dbReference type="Gene3D" id="3.30.200.20">
    <property type="entry name" value="Phosphorylase Kinase, domain 1"/>
    <property type="match status" value="1"/>
</dbReference>
<evidence type="ECO:0000256" key="10">
    <source>
        <dbReference type="ARBA" id="ARBA00023306"/>
    </source>
</evidence>
<evidence type="ECO:0000256" key="2">
    <source>
        <dbReference type="ARBA" id="ARBA00008832"/>
    </source>
</evidence>
<dbReference type="PANTHER" id="PTHR24055">
    <property type="entry name" value="MITOGEN-ACTIVATED PROTEIN KINASE"/>
    <property type="match status" value="1"/>
</dbReference>
<keyword evidence="19" id="KW-1185">Reference proteome</keyword>
<evidence type="ECO:0000256" key="3">
    <source>
        <dbReference type="ARBA" id="ARBA00012411"/>
    </source>
</evidence>
<dbReference type="SMART" id="SM00220">
    <property type="entry name" value="S_TKc"/>
    <property type="match status" value="1"/>
</dbReference>
<dbReference type="Gene3D" id="1.10.510.10">
    <property type="entry name" value="Transferase(Phosphotransferase) domain 1"/>
    <property type="match status" value="1"/>
</dbReference>
<evidence type="ECO:0000256" key="16">
    <source>
        <dbReference type="SAM" id="Phobius"/>
    </source>
</evidence>
<keyword evidence="16" id="KW-0472">Membrane</keyword>
<evidence type="ECO:0000256" key="11">
    <source>
        <dbReference type="ARBA" id="ARBA00047592"/>
    </source>
</evidence>
<dbReference type="CDD" id="cd07849">
    <property type="entry name" value="STKc_ERK1_2_like"/>
    <property type="match status" value="1"/>
</dbReference>
<dbReference type="OMA" id="CYFLYQM"/>
<dbReference type="InterPro" id="IPR003527">
    <property type="entry name" value="MAP_kinase_CS"/>
</dbReference>
<evidence type="ECO:0000259" key="17">
    <source>
        <dbReference type="PROSITE" id="PS50011"/>
    </source>
</evidence>
<keyword evidence="16" id="KW-1133">Transmembrane helix</keyword>
<keyword evidence="10" id="KW-0131">Cell cycle</keyword>
<evidence type="ECO:0000256" key="6">
    <source>
        <dbReference type="ARBA" id="ARBA00022679"/>
    </source>
</evidence>
<organism evidence="18 19">
    <name type="scientific">Echinococcus multilocularis</name>
    <name type="common">Fox tapeworm</name>
    <dbReference type="NCBI Taxonomy" id="6211"/>
    <lineage>
        <taxon>Eukaryota</taxon>
        <taxon>Metazoa</taxon>
        <taxon>Spiralia</taxon>
        <taxon>Lophotrochozoa</taxon>
        <taxon>Platyhelminthes</taxon>
        <taxon>Cestoda</taxon>
        <taxon>Eucestoda</taxon>
        <taxon>Cyclophyllidea</taxon>
        <taxon>Taeniidae</taxon>
        <taxon>Echinococcus</taxon>
    </lineage>
</organism>
<dbReference type="FunFam" id="1.10.510.10:FF:000624">
    <property type="entry name" value="Mitogen-activated protein kinase"/>
    <property type="match status" value="1"/>
</dbReference>
<keyword evidence="15" id="KW-0460">Magnesium</keyword>
<dbReference type="InterPro" id="IPR008271">
    <property type="entry name" value="Ser/Thr_kinase_AS"/>
</dbReference>
<dbReference type="PROSITE" id="PS50011">
    <property type="entry name" value="PROTEIN_KINASE_DOM"/>
    <property type="match status" value="1"/>
</dbReference>
<keyword evidence="5" id="KW-0597">Phosphoprotein</keyword>
<dbReference type="PROSITE" id="PS00107">
    <property type="entry name" value="PROTEIN_KINASE_ATP"/>
    <property type="match status" value="1"/>
</dbReference>
<dbReference type="FunFam" id="3.30.200.20:FF:000046">
    <property type="entry name" value="Mitogen-activated protein kinase"/>
    <property type="match status" value="1"/>
</dbReference>
<dbReference type="Pfam" id="PF00069">
    <property type="entry name" value="Pkinase"/>
    <property type="match status" value="1"/>
</dbReference>
<evidence type="ECO:0000256" key="8">
    <source>
        <dbReference type="ARBA" id="ARBA00022777"/>
    </source>
</evidence>
<feature type="binding site" evidence="13">
    <location>
        <position position="51"/>
    </location>
    <ligand>
        <name>ATP</name>
        <dbReference type="ChEBI" id="CHEBI:30616"/>
    </ligand>
</feature>
<feature type="transmembrane region" description="Helical" evidence="16">
    <location>
        <begin position="390"/>
        <end position="412"/>
    </location>
</feature>
<comment type="catalytic activity">
    <reaction evidence="11 15">
        <text>L-threonyl-[protein] + ATP = O-phospho-L-threonyl-[protein] + ADP + H(+)</text>
        <dbReference type="Rhea" id="RHEA:46608"/>
        <dbReference type="Rhea" id="RHEA-COMP:11060"/>
        <dbReference type="Rhea" id="RHEA-COMP:11605"/>
        <dbReference type="ChEBI" id="CHEBI:15378"/>
        <dbReference type="ChEBI" id="CHEBI:30013"/>
        <dbReference type="ChEBI" id="CHEBI:30616"/>
        <dbReference type="ChEBI" id="CHEBI:61977"/>
        <dbReference type="ChEBI" id="CHEBI:456216"/>
        <dbReference type="EC" id="2.7.11.24"/>
    </reaction>
</comment>
<dbReference type="AlphaFoldDB" id="A0A068Y7K5"/>
<evidence type="ECO:0000256" key="1">
    <source>
        <dbReference type="ARBA" id="ARBA00001946"/>
    </source>
</evidence>
<dbReference type="eggNOG" id="KOG0660">
    <property type="taxonomic scope" value="Eukaryota"/>
</dbReference>
<dbReference type="EMBL" id="LN902841">
    <property type="protein sequence ID" value="CDS40452.1"/>
    <property type="molecule type" value="Genomic_DNA"/>
</dbReference>
<keyword evidence="4 14" id="KW-0723">Serine/threonine-protein kinase</keyword>
<accession>A0A068Y7K5</accession>
<name>A0A068Y7K5_ECHMU</name>
<reference evidence="18" key="2">
    <citation type="submission" date="2015-11" db="EMBL/GenBank/DDBJ databases">
        <authorList>
            <person name="Zhang Y."/>
            <person name="Guo Z."/>
        </authorList>
    </citation>
    <scope>NUCLEOTIDE SEQUENCE</scope>
</reference>
<evidence type="ECO:0000256" key="4">
    <source>
        <dbReference type="ARBA" id="ARBA00022527"/>
    </source>
</evidence>
<dbReference type="STRING" id="6211.A0A068Y7K5"/>
<feature type="domain" description="Protein kinase" evidence="17">
    <location>
        <begin position="22"/>
        <end position="310"/>
    </location>
</feature>
<keyword evidence="7 13" id="KW-0547">Nucleotide-binding</keyword>
<dbReference type="Proteomes" id="UP000017246">
    <property type="component" value="Unassembled WGS sequence"/>
</dbReference>
<comment type="similarity">
    <text evidence="2">Belongs to the protein kinase superfamily. CMGC Ser/Thr protein kinase family. MAP kinase subfamily.</text>
</comment>
<dbReference type="InterPro" id="IPR050117">
    <property type="entry name" value="MAPK"/>
</dbReference>
<comment type="activity regulation">
    <text evidence="15">Activated by threonine and tyrosine phosphorylation.</text>
</comment>
<dbReference type="PRINTS" id="PR01770">
    <property type="entry name" value="ERK1ERK2MAPK"/>
</dbReference>
<dbReference type="EC" id="2.7.11.24" evidence="3 15"/>
<dbReference type="SUPFAM" id="SSF56112">
    <property type="entry name" value="Protein kinase-like (PK-like)"/>
    <property type="match status" value="1"/>
</dbReference>
<gene>
    <name evidence="18" type="ORF">EmuJ_000803700</name>
</gene>
<protein>
    <recommendedName>
        <fullName evidence="3 15">Mitogen-activated protein kinase</fullName>
        <ecNumber evidence="3 15">2.7.11.24</ecNumber>
    </recommendedName>
</protein>
<evidence type="ECO:0000256" key="12">
    <source>
        <dbReference type="ARBA" id="ARBA00048312"/>
    </source>
</evidence>